<dbReference type="PANTHER" id="PTHR31109">
    <property type="entry name" value="PROTEIN FAM207A"/>
    <property type="match status" value="1"/>
</dbReference>
<dbReference type="OrthoDB" id="323635at2759"/>
<comment type="subcellular location">
    <subcellularLocation>
        <location evidence="1">Nucleus</location>
        <location evidence="1">Nucleolus</location>
    </subcellularLocation>
</comment>
<dbReference type="GO" id="GO:0030686">
    <property type="term" value="C:90S preribosome"/>
    <property type="evidence" value="ECO:0007669"/>
    <property type="project" value="InterPro"/>
</dbReference>
<comment type="caution">
    <text evidence="4">The sequence shown here is derived from an EMBL/GenBank/DDBJ whole genome shotgun (WGS) entry which is preliminary data.</text>
</comment>
<gene>
    <name evidence="4" type="ORF">SteCoe_20608</name>
</gene>
<dbReference type="InterPro" id="IPR028160">
    <property type="entry name" value="Slx9-like"/>
</dbReference>
<dbReference type="AlphaFoldDB" id="A0A1R2BRH5"/>
<dbReference type="GO" id="GO:0030688">
    <property type="term" value="C:preribosome, small subunit precursor"/>
    <property type="evidence" value="ECO:0007669"/>
    <property type="project" value="InterPro"/>
</dbReference>
<protein>
    <recommendedName>
        <fullName evidence="6">Ribosome biogenesis protein SLX9</fullName>
    </recommendedName>
</protein>
<evidence type="ECO:0000256" key="2">
    <source>
        <dbReference type="ARBA" id="ARBA00011022"/>
    </source>
</evidence>
<reference evidence="4 5" key="1">
    <citation type="submission" date="2016-11" db="EMBL/GenBank/DDBJ databases">
        <title>The macronuclear genome of Stentor coeruleus: a giant cell with tiny introns.</title>
        <authorList>
            <person name="Slabodnick M."/>
            <person name="Ruby J.G."/>
            <person name="Reiff S.B."/>
            <person name="Swart E.C."/>
            <person name="Gosai S."/>
            <person name="Prabakaran S."/>
            <person name="Witkowska E."/>
            <person name="Larue G.E."/>
            <person name="Fisher S."/>
            <person name="Freeman R.M."/>
            <person name="Gunawardena J."/>
            <person name="Chu W."/>
            <person name="Stover N.A."/>
            <person name="Gregory B.D."/>
            <person name="Nowacki M."/>
            <person name="Derisi J."/>
            <person name="Roy S.W."/>
            <person name="Marshall W.F."/>
            <person name="Sood P."/>
        </authorList>
    </citation>
    <scope>NUCLEOTIDE SEQUENCE [LARGE SCALE GENOMIC DNA]</scope>
    <source>
        <strain evidence="4">WM001</strain>
    </source>
</reference>
<dbReference type="Pfam" id="PF15341">
    <property type="entry name" value="SLX9"/>
    <property type="match status" value="1"/>
</dbReference>
<keyword evidence="3" id="KW-0539">Nucleus</keyword>
<keyword evidence="5" id="KW-1185">Reference proteome</keyword>
<evidence type="ECO:0000256" key="3">
    <source>
        <dbReference type="ARBA" id="ARBA00023242"/>
    </source>
</evidence>
<evidence type="ECO:0008006" key="6">
    <source>
        <dbReference type="Google" id="ProtNLM"/>
    </source>
</evidence>
<evidence type="ECO:0000256" key="1">
    <source>
        <dbReference type="ARBA" id="ARBA00004604"/>
    </source>
</evidence>
<dbReference type="Proteomes" id="UP000187209">
    <property type="component" value="Unassembled WGS sequence"/>
</dbReference>
<sequence>MVKNSLKLEKINKEAEALVTTKAKKKQAKLKIIKKKLLEQQLKKEKKKTVKKKKSGILGSLSTLEESLNQIKYNEEKAVNTKLSKREKTMLKNRDTERFEAVLGNRNFVANPLEAIRQHLEGQYNKL</sequence>
<name>A0A1R2BRH5_9CILI</name>
<proteinExistence type="inferred from homology"/>
<organism evidence="4 5">
    <name type="scientific">Stentor coeruleus</name>
    <dbReference type="NCBI Taxonomy" id="5963"/>
    <lineage>
        <taxon>Eukaryota</taxon>
        <taxon>Sar</taxon>
        <taxon>Alveolata</taxon>
        <taxon>Ciliophora</taxon>
        <taxon>Postciliodesmatophora</taxon>
        <taxon>Heterotrichea</taxon>
        <taxon>Heterotrichida</taxon>
        <taxon>Stentoridae</taxon>
        <taxon>Stentor</taxon>
    </lineage>
</organism>
<dbReference type="GO" id="GO:0005730">
    <property type="term" value="C:nucleolus"/>
    <property type="evidence" value="ECO:0007669"/>
    <property type="project" value="UniProtKB-SubCell"/>
</dbReference>
<dbReference type="EMBL" id="MPUH01000473">
    <property type="protein sequence ID" value="OMJ79403.1"/>
    <property type="molecule type" value="Genomic_DNA"/>
</dbReference>
<evidence type="ECO:0000313" key="5">
    <source>
        <dbReference type="Proteomes" id="UP000187209"/>
    </source>
</evidence>
<accession>A0A1R2BRH5</accession>
<dbReference type="GO" id="GO:0000462">
    <property type="term" value="P:maturation of SSU-rRNA from tricistronic rRNA transcript (SSU-rRNA, 5.8S rRNA, LSU-rRNA)"/>
    <property type="evidence" value="ECO:0007669"/>
    <property type="project" value="InterPro"/>
</dbReference>
<comment type="similarity">
    <text evidence="2">Belongs to the SLX9 family.</text>
</comment>
<evidence type="ECO:0000313" key="4">
    <source>
        <dbReference type="EMBL" id="OMJ79403.1"/>
    </source>
</evidence>
<dbReference type="PANTHER" id="PTHR31109:SF2">
    <property type="entry name" value="RIBOSOME BIOGENESIS PROTEIN SLX9 HOMOLOG"/>
    <property type="match status" value="1"/>
</dbReference>